<dbReference type="Gene3D" id="3.90.1470.20">
    <property type="match status" value="1"/>
</dbReference>
<accession>A0A7C3LTH3</accession>
<gene>
    <name evidence="1" type="ORF">ENX03_01210</name>
</gene>
<dbReference type="EMBL" id="DTMM01000020">
    <property type="protein sequence ID" value="HFT92561.1"/>
    <property type="molecule type" value="Genomic_DNA"/>
</dbReference>
<dbReference type="InterPro" id="IPR023214">
    <property type="entry name" value="HAD_sf"/>
</dbReference>
<name>A0A7C3LTH3_9BACT</name>
<protein>
    <submittedName>
        <fullName evidence="1">Haloacid dehalogenase</fullName>
    </submittedName>
</protein>
<dbReference type="AlphaFoldDB" id="A0A7C3LTH3"/>
<dbReference type="PANTHER" id="PTHR28181:SF2">
    <property type="entry name" value="PHOSPHORIC MONOESTER HYDROLASE"/>
    <property type="match status" value="1"/>
</dbReference>
<sequence>MKPVVFSDFDGTITQEETFVGILKKFSPEKSRELIPRMYDLTLSLKEGVRFLLESVESRHYPEMLEIMKNAPIRDGFNAFLDYLDSRKTPLIIVTGGLEDFVRVALGPMLGKVHSIFGLRVNTDGPRLSVISDWASDTELVSKPLILETVGKAVSANPPVLIGDSVTDLEVALACPVVFARDRLARYLQERGKPFLPFESFFDVRQSFSEMFPVEF</sequence>
<evidence type="ECO:0000313" key="1">
    <source>
        <dbReference type="EMBL" id="HFT92561.1"/>
    </source>
</evidence>
<dbReference type="InterPro" id="IPR036412">
    <property type="entry name" value="HAD-like_sf"/>
</dbReference>
<comment type="caution">
    <text evidence="1">The sequence shown here is derived from an EMBL/GenBank/DDBJ whole genome shotgun (WGS) entry which is preliminary data.</text>
</comment>
<reference evidence="1" key="1">
    <citation type="journal article" date="2020" name="mSystems">
        <title>Genome- and Community-Level Interaction Insights into Carbon Utilization and Element Cycling Functions of Hydrothermarchaeota in Hydrothermal Sediment.</title>
        <authorList>
            <person name="Zhou Z."/>
            <person name="Liu Y."/>
            <person name="Xu W."/>
            <person name="Pan J."/>
            <person name="Luo Z.H."/>
            <person name="Li M."/>
        </authorList>
    </citation>
    <scope>NUCLEOTIDE SEQUENCE [LARGE SCALE GENOMIC DNA]</scope>
    <source>
        <strain evidence="1">SpSt-902</strain>
    </source>
</reference>
<dbReference type="Gene3D" id="3.40.50.1000">
    <property type="entry name" value="HAD superfamily/HAD-like"/>
    <property type="match status" value="1"/>
</dbReference>
<organism evidence="1">
    <name type="scientific">Leptospirillum ferriphilum</name>
    <dbReference type="NCBI Taxonomy" id="178606"/>
    <lineage>
        <taxon>Bacteria</taxon>
        <taxon>Pseudomonadati</taxon>
        <taxon>Nitrospirota</taxon>
        <taxon>Nitrospiria</taxon>
        <taxon>Nitrospirales</taxon>
        <taxon>Nitrospiraceae</taxon>
        <taxon>Leptospirillum</taxon>
    </lineage>
</organism>
<proteinExistence type="predicted"/>
<dbReference type="PANTHER" id="PTHR28181">
    <property type="entry name" value="UPF0655 PROTEIN YCR015C"/>
    <property type="match status" value="1"/>
</dbReference>
<dbReference type="InterPro" id="IPR050849">
    <property type="entry name" value="HAD-like_hydrolase_phosphatase"/>
</dbReference>
<dbReference type="SUPFAM" id="SSF56784">
    <property type="entry name" value="HAD-like"/>
    <property type="match status" value="1"/>
</dbReference>